<name>Q0YT61_9CHLB</name>
<proteinExistence type="inferred from homology"/>
<dbReference type="AlphaFoldDB" id="Q0YT61"/>
<dbReference type="RefSeq" id="WP_006365831.1">
    <property type="nucleotide sequence ID" value="NZ_AASE01000004.1"/>
</dbReference>
<dbReference type="Pfam" id="PF00582">
    <property type="entry name" value="Usp"/>
    <property type="match status" value="1"/>
</dbReference>
<dbReference type="InterPro" id="IPR006015">
    <property type="entry name" value="Universal_stress_UspA"/>
</dbReference>
<dbReference type="InterPro" id="IPR006016">
    <property type="entry name" value="UspA"/>
</dbReference>
<dbReference type="EMBL" id="AASE01000004">
    <property type="protein sequence ID" value="EAT59404.1"/>
    <property type="molecule type" value="Genomic_DNA"/>
</dbReference>
<comment type="caution">
    <text evidence="3">The sequence shown here is derived from an EMBL/GenBank/DDBJ whole genome shotgun (WGS) entry which is preliminary data.</text>
</comment>
<reference evidence="3 4" key="1">
    <citation type="submission" date="2006-07" db="EMBL/GenBank/DDBJ databases">
        <title>Annotation of the draft genome assembly of Chlorobium ferroxidans DSM 13031.</title>
        <authorList>
            <consortium name="US DOE Joint Genome Institute (JGI-ORNL)"/>
            <person name="Larimer F."/>
            <person name="Land M."/>
            <person name="Hauser L."/>
        </authorList>
    </citation>
    <scope>NUCLEOTIDE SEQUENCE [LARGE SCALE GENOMIC DNA]</scope>
    <source>
        <strain evidence="3 4">DSM 13031</strain>
    </source>
</reference>
<feature type="domain" description="UspA" evidence="2">
    <location>
        <begin position="5"/>
        <end position="144"/>
    </location>
</feature>
<dbReference type="CDD" id="cd00293">
    <property type="entry name" value="USP-like"/>
    <property type="match status" value="1"/>
</dbReference>
<dbReference type="InterPro" id="IPR014729">
    <property type="entry name" value="Rossmann-like_a/b/a_fold"/>
</dbReference>
<dbReference type="Proteomes" id="UP000004162">
    <property type="component" value="Unassembled WGS sequence"/>
</dbReference>
<dbReference type="OrthoDB" id="9788959at2"/>
<organism evidence="3 4">
    <name type="scientific">Chlorobium ferrooxidans DSM 13031</name>
    <dbReference type="NCBI Taxonomy" id="377431"/>
    <lineage>
        <taxon>Bacteria</taxon>
        <taxon>Pseudomonadati</taxon>
        <taxon>Chlorobiota</taxon>
        <taxon>Chlorobiia</taxon>
        <taxon>Chlorobiales</taxon>
        <taxon>Chlorobiaceae</taxon>
        <taxon>Chlorobium/Pelodictyon group</taxon>
        <taxon>Chlorobium</taxon>
    </lineage>
</organism>
<reference evidence="3 4" key="2">
    <citation type="submission" date="2006-07" db="EMBL/GenBank/DDBJ databases">
        <title>Sequencing of the draft genome and assembly of Chlorobium ferroxidans DSM 13031.</title>
        <authorList>
            <consortium name="US DOE Joint Genome Institute (JGI-PGF)"/>
            <person name="Copeland A."/>
            <person name="Lucas S."/>
            <person name="Lapidus A."/>
            <person name="Barry K."/>
            <person name="Glavina del Rio T."/>
            <person name="Dalin E."/>
            <person name="Tice H."/>
            <person name="Bruce D."/>
            <person name="Pitluck S."/>
            <person name="Richardson P."/>
        </authorList>
    </citation>
    <scope>NUCLEOTIDE SEQUENCE [LARGE SCALE GENOMIC DNA]</scope>
    <source>
        <strain evidence="3 4">DSM 13031</strain>
    </source>
</reference>
<gene>
    <name evidence="3" type="ORF">CferDRAFT_1331</name>
</gene>
<keyword evidence="4" id="KW-1185">Reference proteome</keyword>
<evidence type="ECO:0000313" key="4">
    <source>
        <dbReference type="Proteomes" id="UP000004162"/>
    </source>
</evidence>
<accession>Q0YT61</accession>
<dbReference type="SUPFAM" id="SSF52402">
    <property type="entry name" value="Adenine nucleotide alpha hydrolases-like"/>
    <property type="match status" value="1"/>
</dbReference>
<protein>
    <submittedName>
        <fullName evidence="3">UspA</fullName>
    </submittedName>
</protein>
<dbReference type="PANTHER" id="PTHR46268">
    <property type="entry name" value="STRESS RESPONSE PROTEIN NHAX"/>
    <property type="match status" value="1"/>
</dbReference>
<dbReference type="Gene3D" id="3.40.50.620">
    <property type="entry name" value="HUPs"/>
    <property type="match status" value="1"/>
</dbReference>
<sequence length="154" mass="16601">MIHLSKILCPADYSATSDNAVRYAIEFARKVGAHVRILHIVTPQAPCVKVPEGDAPECLIPEEDDAIPENISTLLMAEIKKGLSADIRILRGEASKVISEQAQAWGADLIIMGSHGRSGLQRLMMGSVAEDVFRSSDIPVLLVKKSAADKVIAE</sequence>
<dbReference type="PANTHER" id="PTHR46268:SF6">
    <property type="entry name" value="UNIVERSAL STRESS PROTEIN UP12"/>
    <property type="match status" value="1"/>
</dbReference>
<dbReference type="PRINTS" id="PR01438">
    <property type="entry name" value="UNVRSLSTRESS"/>
</dbReference>
<evidence type="ECO:0000256" key="1">
    <source>
        <dbReference type="ARBA" id="ARBA00008791"/>
    </source>
</evidence>
<comment type="similarity">
    <text evidence="1">Belongs to the universal stress protein A family.</text>
</comment>
<evidence type="ECO:0000259" key="2">
    <source>
        <dbReference type="Pfam" id="PF00582"/>
    </source>
</evidence>
<evidence type="ECO:0000313" key="3">
    <source>
        <dbReference type="EMBL" id="EAT59404.1"/>
    </source>
</evidence>